<dbReference type="InterPro" id="IPR013425">
    <property type="entry name" value="Autotrns_rpt"/>
</dbReference>
<dbReference type="PANTHER" id="PTHR43739">
    <property type="entry name" value="XYLOGLUCANASE (EUROFUNG)"/>
    <property type="match status" value="1"/>
</dbReference>
<dbReference type="InterPro" id="IPR052025">
    <property type="entry name" value="Xyloglucanase_GH74"/>
</dbReference>
<evidence type="ECO:0000313" key="3">
    <source>
        <dbReference type="EMBL" id="OWK41577.1"/>
    </source>
</evidence>
<dbReference type="Pfam" id="PF12951">
    <property type="entry name" value="PATR"/>
    <property type="match status" value="10"/>
</dbReference>
<proteinExistence type="predicted"/>
<keyword evidence="4" id="KW-1185">Reference proteome</keyword>
<comment type="caution">
    <text evidence="3">The sequence shown here is derived from an EMBL/GenBank/DDBJ whole genome shotgun (WGS) entry which is preliminary data.</text>
</comment>
<dbReference type="PANTHER" id="PTHR43739:SF5">
    <property type="entry name" value="EXO-ALPHA-SIALIDASE"/>
    <property type="match status" value="1"/>
</dbReference>
<dbReference type="SUPFAM" id="SSF50939">
    <property type="entry name" value="Sialidases"/>
    <property type="match status" value="1"/>
</dbReference>
<sequence>MEQLEARWVPTTFTWTGGGGNPDWGNPGNWSGNVAPSGNPTLATLDDLVFPASATQRTTNDNLTIPGGFPSFKSITIASGGYIINGNEFSLVKTTDSGSGTLTLNNGVNAAITGTINAPINLSVQTGVSDPTLSFNISVGSTLVVNGQITDVSAAVPSLATNDFGTLELTADNSPFTGTIKVNTGILEITNANALGSSTGGNQTTVSQNAQLQLNNVAGTINEPLIVNGPGPIANGALLSIAGTNVWNGPIQMDSNTTIGAAGGTVLNISGQISDLTQQTVTKEGSGEVVFSHVGGNTYHGQTVINDGVLQIQDPLSLGAALVAPPPVLPPTGTAPAEDYAKGTIVNTSPTESGQLQLFDPTDVGFTVLNEALTLNGNGPGLTGVGSGALSNISGNNVWAGNVFLGSAPPNGAATSIGAEQGTVLVIEGVIGTGVDSSNNAIGNQNWSKVDTGEVVLTNHNTYTGTTTVMTGALNIRDSQALGTNSVFVNDTPSGAALELEAEAGNPTPLSLLPPPPPGFSHSDAHGRNLFADSVTGVATALTVSNQLFISGRGINGTGALLSIAGINTWAGPIDLNTDGNGDGIGVDADVRGGHETADSGYFADDYKLTVTGVIDETDQWYDILDTVPPPFGAPTDVSPTLYKDGTGQLVLAQHNLYEGATTIDAGWITAENDFALGEKNQGERLSILTPFNYDPNLGNDHNQAIPDALQPAVTVMNGAALHIKAPDANPADALTIDNNLVLNGFGITHPFGLISNKGALMNIGGINTLTGQITLGSQAGIGGQVGIGVEQVDADLPSELTTTGKIIDGTVGPGGITKLGSRQLNVQGPGTYTGPVDIQQGILQAQSDTALGTQSTGTTNQSEVLTQTTTTVEAGATLALGATLPTDNGGLTSGIQVWDEQLILNGQGSTAIQNVVVGGSTGTFTLTYNGVTTGPLSVTSPTLASDIQTALNGLSTINGIGGSVSVASASATAFVVTFAGNTLIQNPYQLVVTGAGGATGNAGPANLTVENASADNMWRGPVTLNTSVSIDTAANTRLSLFGTIDDASNADPNGSGFAKLGTGDLALGGAGNSYRGQTVVGAGVLTVENSQALGATSNPAGTAGTTVASGAQIQLEGNVTIAGEPLSLAGSGPDAASTPSEIPVSWFSTGPSPENDGEAPGSLPVSGRVTGTAVDPTNPNIIYISTAGGGAWKTLDGGVTWVQLTDAIPGQNTTQNPFAMFSGAIAVAPNDPNVVYLGTGEADQLDTPDALANGSNTPTNAITAPGQIADSYYGTGVYKSTDGGQTWTLLTDPAQPHDNPLYGQAVEQIVVDPSQSDLIYVATSNQITNAPTEVAPAGVWRYYGGDSTWYDLTGSPSNNRQASNKGPGSPGPDDDFRLDFPALVTGDATPASFTSISLAPSGVLYAALGTKYINGTFAASSSYNNGVYRVEDPAPPSASNPNGPSLTNIAATWYAGPGNGAVGGASSSFPVGDFSGTTPVWNFPTQQFEQLGDIKIVAVATNPDLSPDFPGPGSSYVPLENTTLYATVSYPTDVPAYGALAGTLRYVEVSTNGGVTWSAVKTLPANFLGNQGYYDSVLLATNASTVYLGGQSNASGADQFLLTTDGGNTWTDLTTDTSGHGPVTGDHAIAIVDPTNPNSNIVLGTDGGIWEFNPGTNPATTGAWSDLNGDLTDLQVTGVAAYPTDSTQAVYGTRTNGTVTFTNSPTGTGIPTGGGDILSVQQNQQTPSILYESVATNGGEILKSTDGGQTWAPLSTLPILHTGFYPNHTVFPFAVDTQNGNRLVVGGDNPNASTGIDANFTPPVAPISPSPSNLLQESFDGGVTWANINLPLSSGTVTAIGLATNQGSFVADPGFPLVTDIGANSYDKNTIYVTDGTHVYLTKNGGTSWVDRSPVLNAFSITDISSIAVDPSDRDVVYITSSASVNQGERILKSTDAGQTWTDISGNLPQIPTWSVAVDPRDGSVYVGNDNGVYQLAAGAVTWTQFGSGMPTVQVRDLTLNLSLNTLTAATYGRGAFQLFLNDAQPATGALRASTGSSVWTGPIALAADTTISANGTQTIQDGITTAQLNIIGSISDANPGTTTPARLTKVGQGNVTLSGTNSYAGITEVGEGVLITNNPDALGASASTVSTPGNQFVFVKTASGFFTLTFEQQTTPLIDATLSPTLLAQAIQTALDNLSTIGGAAASSVLVTPPLTGPNNATGTGYLVTFQGALAAQAVPTIVTNTYGVVTATNVSSIQQLTVTGVQGSFVLTFNGATTGSLDASSPTLRGDIANALDALTTIGGVGGAVNVTGGGGIFTVTFTSGLADTNVPLIVASPYVAPPTGQLPLDLTGVTTPFVLTFNGQTTAPITTDTAGAIQAALNNLSNVGAAGATVAVAGTAPVYTVTFGGTLQNATNLNPFVVAEAATPTVPVVVPFTGVTSVTPSIQQAAVQYLDITLTGAGTGQLTLSYGGVQTANPITVDPTKNPATLGSDIQAALNGLSTLAGANIVVSPSGGPTNQLGVGGTTRYTITFTGPAFSQSNNLLIGAPLTGPMTDHVDYEHPPIDQININGTGPLTGWFTLTFGNVTTTDLNAASPTLASDIQAALNNLTSVYQVRTIPPTTPPGFPQLSGSVTVTQQANKNNFTITFGGAFDPGVAGGLPYLTPGFANQHASDFGLVTGGPIGATVVQENSSKQSVNVLLPQTGTPQTFTLSFNGQTTAPIDPTSSANLAAIIQTDLNSLSTIGGIGGSVVVQQDATVQTLYYIQFGGALTKKYVPQITANDTGAAVPTSTTPPNVVVTMINPGGTFAGTIVDAGSALELSADLESEPILLNGDGILFNNHYTGALRNISGNNTYTGAITLETNTTVTDVTTNATEQIGVTVGVDPGTTLTIGTKLGVLKGAGTISDLSQNVQLTKELTGTLILADADSYGGSTVINQGAIDVENATALGTPAGPTDVVRVLDGGQLQIQSPAGSPNVIVAGRTLYLSGQGIIGAADTSNNVDSGALLAAGGATAWVGPIILNSAPVQLILPLPPPTGGFTLVPATTPSSTINVGAVAGASVNLSGSVTEAGGSFGLDKVGTGTVALVEADSYTGQTTVDNGVLLIYNPASLGTPPNGGTVVNAGGTLEIDGDPTNVGASITVLPISLTLNGAGFNGAGALLNDGGNNTLSGPVTLATDSSVAANAGTVLTLAGTVQDPSPAPVPAAALTKIGAGVVVLPVANTYTGETFVDAGYLAIENPSALGQIVSEQQTILAFGTAGSFDLTFEGATSTPITVANAEPPATLAAAIQAALNSLPSITSQGGTVTVAPSASVANLYVVTFGGGLANANLPLMTSAIVAPGPTAVVAPLVDGSEGTVVNAGGTLALLGGITVSSEALTLNGAGANGDGALQSGGPPPTSGTT</sequence>
<dbReference type="GO" id="GO:0010411">
    <property type="term" value="P:xyloglucan metabolic process"/>
    <property type="evidence" value="ECO:0007669"/>
    <property type="project" value="TreeGrafter"/>
</dbReference>
<dbReference type="InterPro" id="IPR036278">
    <property type="entry name" value="Sialidase_sf"/>
</dbReference>
<evidence type="ECO:0000256" key="2">
    <source>
        <dbReference type="SAM" id="MobiDB-lite"/>
    </source>
</evidence>
<keyword evidence="1" id="KW-0732">Signal</keyword>
<dbReference type="CDD" id="cd15482">
    <property type="entry name" value="Sialidase_non-viral"/>
    <property type="match status" value="1"/>
</dbReference>
<evidence type="ECO:0000256" key="1">
    <source>
        <dbReference type="ARBA" id="ARBA00022729"/>
    </source>
</evidence>
<gene>
    <name evidence="3" type="ORF">FRUB_03655</name>
</gene>
<dbReference type="EMBL" id="NIDE01000005">
    <property type="protein sequence ID" value="OWK41577.1"/>
    <property type="molecule type" value="Genomic_DNA"/>
</dbReference>
<feature type="region of interest" description="Disordered" evidence="2">
    <location>
        <begin position="3371"/>
        <end position="3390"/>
    </location>
</feature>
<dbReference type="SUPFAM" id="SSF110296">
    <property type="entry name" value="Oligoxyloglucan reducing end-specific cellobiohydrolase"/>
    <property type="match status" value="1"/>
</dbReference>
<feature type="region of interest" description="Disordered" evidence="2">
    <location>
        <begin position="1354"/>
        <end position="1381"/>
    </location>
</feature>
<dbReference type="Gene3D" id="2.130.10.10">
    <property type="entry name" value="YVTN repeat-like/Quinoprotein amine dehydrogenase"/>
    <property type="match status" value="4"/>
</dbReference>
<dbReference type="GO" id="GO:0016787">
    <property type="term" value="F:hydrolase activity"/>
    <property type="evidence" value="ECO:0007669"/>
    <property type="project" value="UniProtKB-KW"/>
</dbReference>
<reference evidence="4" key="1">
    <citation type="submission" date="2017-06" db="EMBL/GenBank/DDBJ databases">
        <title>Genome analysis of Fimbriiglobus ruber SP5, the first member of the order Planctomycetales with confirmed chitinolytic capability.</title>
        <authorList>
            <person name="Ravin N.V."/>
            <person name="Rakitin A.L."/>
            <person name="Ivanova A.A."/>
            <person name="Beletsky A.V."/>
            <person name="Kulichevskaya I.S."/>
            <person name="Mardanov A.V."/>
            <person name="Dedysh S.N."/>
        </authorList>
    </citation>
    <scope>NUCLEOTIDE SEQUENCE [LARGE SCALE GENOMIC DNA]</scope>
    <source>
        <strain evidence="4">SP5</strain>
    </source>
</reference>
<keyword evidence="3" id="KW-0378">Hydrolase</keyword>
<feature type="compositionally biased region" description="Polar residues" evidence="2">
    <location>
        <begin position="1355"/>
        <end position="1367"/>
    </location>
</feature>
<dbReference type="NCBIfam" id="TIGR02601">
    <property type="entry name" value="autotrns_rpt"/>
    <property type="match status" value="5"/>
</dbReference>
<protein>
    <submittedName>
        <fullName evidence="3">Glycosyl hydrolase, BNR repeat</fullName>
    </submittedName>
</protein>
<dbReference type="SUPFAM" id="SSF51126">
    <property type="entry name" value="Pectin lyase-like"/>
    <property type="match status" value="1"/>
</dbReference>
<dbReference type="InterPro" id="IPR011050">
    <property type="entry name" value="Pectin_lyase_fold/virulence"/>
</dbReference>
<organism evidence="3 4">
    <name type="scientific">Fimbriiglobus ruber</name>
    <dbReference type="NCBI Taxonomy" id="1908690"/>
    <lineage>
        <taxon>Bacteria</taxon>
        <taxon>Pseudomonadati</taxon>
        <taxon>Planctomycetota</taxon>
        <taxon>Planctomycetia</taxon>
        <taxon>Gemmatales</taxon>
        <taxon>Gemmataceae</taxon>
        <taxon>Fimbriiglobus</taxon>
    </lineage>
</organism>
<dbReference type="InterPro" id="IPR015943">
    <property type="entry name" value="WD40/YVTN_repeat-like_dom_sf"/>
</dbReference>
<accession>A0A225DZN1</accession>
<name>A0A225DZN1_9BACT</name>
<dbReference type="Proteomes" id="UP000214646">
    <property type="component" value="Unassembled WGS sequence"/>
</dbReference>
<evidence type="ECO:0000313" key="4">
    <source>
        <dbReference type="Proteomes" id="UP000214646"/>
    </source>
</evidence>